<feature type="compositionally biased region" description="Acidic residues" evidence="1">
    <location>
        <begin position="179"/>
        <end position="190"/>
    </location>
</feature>
<dbReference type="Pfam" id="PF00789">
    <property type="entry name" value="UBX"/>
    <property type="match status" value="1"/>
</dbReference>
<dbReference type="AlphaFoldDB" id="A0A0D2UFU1"/>
<dbReference type="OrthoDB" id="1920064at2759"/>
<dbReference type="Pfam" id="PF21021">
    <property type="entry name" value="FAF1"/>
    <property type="match status" value="1"/>
</dbReference>
<protein>
    <recommendedName>
        <fullName evidence="2">UBX domain-containing protein</fullName>
    </recommendedName>
</protein>
<dbReference type="Pfam" id="PF14555">
    <property type="entry name" value="UBA_4"/>
    <property type="match status" value="1"/>
</dbReference>
<feature type="region of interest" description="Disordered" evidence="1">
    <location>
        <begin position="423"/>
        <end position="463"/>
    </location>
</feature>
<dbReference type="SUPFAM" id="SSF52833">
    <property type="entry name" value="Thioredoxin-like"/>
    <property type="match status" value="1"/>
</dbReference>
<dbReference type="InterPro" id="IPR006577">
    <property type="entry name" value="UAS"/>
</dbReference>
<dbReference type="InterPro" id="IPR049483">
    <property type="entry name" value="FAF1_2-like_UAS"/>
</dbReference>
<keyword evidence="4" id="KW-1185">Reference proteome</keyword>
<feature type="compositionally biased region" description="Pro residues" evidence="1">
    <location>
        <begin position="119"/>
        <end position="133"/>
    </location>
</feature>
<dbReference type="PANTHER" id="PTHR23322:SF96">
    <property type="entry name" value="FAS-ASSOCIATED FACTOR 1"/>
    <property type="match status" value="1"/>
</dbReference>
<feature type="domain" description="UBX" evidence="2">
    <location>
        <begin position="749"/>
        <end position="826"/>
    </location>
</feature>
<dbReference type="InterPro" id="IPR001012">
    <property type="entry name" value="UBX_dom"/>
</dbReference>
<dbReference type="InterPro" id="IPR036249">
    <property type="entry name" value="Thioredoxin-like_sf"/>
</dbReference>
<proteinExistence type="predicted"/>
<name>A0A0D2UFU1_CAPO3</name>
<evidence type="ECO:0000256" key="1">
    <source>
        <dbReference type="SAM" id="MobiDB-lite"/>
    </source>
</evidence>
<dbReference type="RefSeq" id="XP_011270448.1">
    <property type="nucleotide sequence ID" value="XM_011272146.1"/>
</dbReference>
<sequence length="829" mass="92912">MADRNALITQFMDVTNSSDRAMAESLLVAFNWDLDAAIAMALGEEDAIMSSENSSTSEQDFAPSYDPSSGNSRFQQLYQQEQKHDTSKLDAEMRRLGLKPISDEVYDMLDSRSDRPVNRPQPQPQPQPHPQPQPQQVQQPLQQQQQQPQGLDTNPKAPLVLEPPVRTAPKPSSHRKLSDDDDDDDDDEDDYGNRYGYSGRSANFVRPPAFGALQAAPFMATQGKLLSASQPSSASPVVRTASPMDGVHVHFNVNWHETPYPIQLQASRPLKDLRAEIARLTRLAPANQLLIGLDAGPEDDNRPLGQILGAARTRDIFLADRREYEGGLEDTHSPVLIDSDDDEEASEVLTTVTYNGQVIELHVVESQTVGEMKEQLESRANVAYPDIELTGWPRGQQPTDRTTIKSLLPPGQSTLALTLVNRWNNSGDSGRDARPRRVQAEGSARNDATSASPVVEEPDSDSEIDVFYEPADEADNDEDDAEDQYEDDSLFDDAFDADGVMSDPTLSEVPDAMDETVACSEFVDKFVERFHTKVQPVFFVGSFGDALREATKEGKCLFFYLHSDTSAESNVFCSQVLCDEAIVRYLTENFVIWGWDNTTASRQRQLPRIVSRFGTIDALTNIEHYPHCFLLARVAGSLHTLNIVKGFVPVEELYTKLLQTTETSAPMLQEEATKDRARNSERLAREEIKIEQDRLYRESLEQDRLKELEKQKAIDEQQRLEAEAHQQAEDEQTRIAILISTIPPEPAPGSSDVATFRIRIPGGDPITRRFLGSTPIRTLINFIETQGLSEKDYRIVADRPRRIINEMTPDMSLKEAKLFPQETLHVESR</sequence>
<dbReference type="PANTHER" id="PTHR23322">
    <property type="entry name" value="FAS-ASSOCIATED PROTEIN"/>
    <property type="match status" value="1"/>
</dbReference>
<feature type="compositionally biased region" description="Low complexity" evidence="1">
    <location>
        <begin position="134"/>
        <end position="149"/>
    </location>
</feature>
<dbReference type="SMART" id="SM00166">
    <property type="entry name" value="UBX"/>
    <property type="match status" value="1"/>
</dbReference>
<evidence type="ECO:0000259" key="2">
    <source>
        <dbReference type="PROSITE" id="PS50033"/>
    </source>
</evidence>
<dbReference type="SUPFAM" id="SSF54236">
    <property type="entry name" value="Ubiquitin-like"/>
    <property type="match status" value="2"/>
</dbReference>
<dbReference type="InParanoid" id="A0A0D2UFU1"/>
<evidence type="ECO:0000313" key="4">
    <source>
        <dbReference type="Proteomes" id="UP000008743"/>
    </source>
</evidence>
<dbReference type="EMBL" id="KE346366">
    <property type="protein sequence ID" value="KJE93996.1"/>
    <property type="molecule type" value="Genomic_DNA"/>
</dbReference>
<gene>
    <name evidence="3" type="ORF">CAOG_008808</name>
</gene>
<dbReference type="PROSITE" id="PS50033">
    <property type="entry name" value="UBX"/>
    <property type="match status" value="1"/>
</dbReference>
<dbReference type="InterPro" id="IPR050730">
    <property type="entry name" value="UBX_domain-protein"/>
</dbReference>
<feature type="region of interest" description="Disordered" evidence="1">
    <location>
        <begin position="111"/>
        <end position="200"/>
    </location>
</feature>
<dbReference type="Gene3D" id="3.40.30.10">
    <property type="entry name" value="Glutaredoxin"/>
    <property type="match status" value="1"/>
</dbReference>
<feature type="compositionally biased region" description="Basic and acidic residues" evidence="1">
    <location>
        <begin position="429"/>
        <end position="439"/>
    </location>
</feature>
<dbReference type="Gene3D" id="1.10.8.10">
    <property type="entry name" value="DNA helicase RuvA subunit, C-terminal domain"/>
    <property type="match status" value="1"/>
</dbReference>
<dbReference type="PhylomeDB" id="A0A0D2UFU1"/>
<reference evidence="4" key="1">
    <citation type="submission" date="2011-02" db="EMBL/GenBank/DDBJ databases">
        <title>The Genome Sequence of Capsaspora owczarzaki ATCC 30864.</title>
        <authorList>
            <person name="Russ C."/>
            <person name="Cuomo C."/>
            <person name="Burger G."/>
            <person name="Gray M.W."/>
            <person name="Holland P.W.H."/>
            <person name="King N."/>
            <person name="Lang F.B.F."/>
            <person name="Roger A.J."/>
            <person name="Ruiz-Trillo I."/>
            <person name="Young S.K."/>
            <person name="Zeng Q."/>
            <person name="Gargeya S."/>
            <person name="Alvarado L."/>
            <person name="Berlin A."/>
            <person name="Chapman S.B."/>
            <person name="Chen Z."/>
            <person name="Freedman E."/>
            <person name="Gellesch M."/>
            <person name="Goldberg J."/>
            <person name="Griggs A."/>
            <person name="Gujja S."/>
            <person name="Heilman E."/>
            <person name="Heiman D."/>
            <person name="Howarth C."/>
            <person name="Mehta T."/>
            <person name="Neiman D."/>
            <person name="Pearson M."/>
            <person name="Roberts A."/>
            <person name="Saif S."/>
            <person name="Shea T."/>
            <person name="Shenoy N."/>
            <person name="Sisk P."/>
            <person name="Stolte C."/>
            <person name="Sykes S."/>
            <person name="White J."/>
            <person name="Yandava C."/>
            <person name="Haas B."/>
            <person name="Nusbaum C."/>
            <person name="Birren B."/>
        </authorList>
    </citation>
    <scope>NUCLEOTIDE SEQUENCE</scope>
    <source>
        <strain evidence="4">ATCC 30864</strain>
    </source>
</reference>
<dbReference type="Gene3D" id="3.10.20.90">
    <property type="entry name" value="Phosphatidylinositol 3-kinase Catalytic Subunit, Chain A, domain 1"/>
    <property type="match status" value="3"/>
</dbReference>
<dbReference type="InterPro" id="IPR033043">
    <property type="entry name" value="FAF1-like_UBX"/>
</dbReference>
<dbReference type="InterPro" id="IPR029071">
    <property type="entry name" value="Ubiquitin-like_domsf"/>
</dbReference>
<dbReference type="SMART" id="SM00594">
    <property type="entry name" value="UAS"/>
    <property type="match status" value="1"/>
</dbReference>
<dbReference type="Proteomes" id="UP000008743">
    <property type="component" value="Unassembled WGS sequence"/>
</dbReference>
<dbReference type="STRING" id="595528.A0A0D2UFU1"/>
<accession>A0A0D2UFU1</accession>
<dbReference type="GO" id="GO:0043130">
    <property type="term" value="F:ubiquitin binding"/>
    <property type="evidence" value="ECO:0007669"/>
    <property type="project" value="TreeGrafter"/>
</dbReference>
<dbReference type="CDD" id="cd01771">
    <property type="entry name" value="UBX_UBXN3A"/>
    <property type="match status" value="1"/>
</dbReference>
<feature type="compositionally biased region" description="Polar residues" evidence="1">
    <location>
        <begin position="50"/>
        <end position="59"/>
    </location>
</feature>
<organism evidence="3 4">
    <name type="scientific">Capsaspora owczarzaki (strain ATCC 30864)</name>
    <dbReference type="NCBI Taxonomy" id="595528"/>
    <lineage>
        <taxon>Eukaryota</taxon>
        <taxon>Filasterea</taxon>
        <taxon>Capsaspora</taxon>
    </lineage>
</organism>
<dbReference type="eggNOG" id="KOG1363">
    <property type="taxonomic scope" value="Eukaryota"/>
</dbReference>
<evidence type="ECO:0000313" key="3">
    <source>
        <dbReference type="EMBL" id="KJE93996.1"/>
    </source>
</evidence>
<dbReference type="CDD" id="cd14273">
    <property type="entry name" value="UBA_TAP-C_like"/>
    <property type="match status" value="1"/>
</dbReference>
<feature type="region of interest" description="Disordered" evidence="1">
    <location>
        <begin position="49"/>
        <end position="72"/>
    </location>
</feature>